<dbReference type="InterPro" id="IPR029063">
    <property type="entry name" value="SAM-dependent_MTases_sf"/>
</dbReference>
<dbReference type="GO" id="GO:0008168">
    <property type="term" value="F:methyltransferase activity"/>
    <property type="evidence" value="ECO:0007669"/>
    <property type="project" value="UniProtKB-KW"/>
</dbReference>
<dbReference type="Gene3D" id="3.40.50.150">
    <property type="entry name" value="Vaccinia Virus protein VP39"/>
    <property type="match status" value="1"/>
</dbReference>
<dbReference type="EMBL" id="JABBGA010000004">
    <property type="protein sequence ID" value="NML25584.1"/>
    <property type="molecule type" value="Genomic_DNA"/>
</dbReference>
<evidence type="ECO:0000313" key="1">
    <source>
        <dbReference type="EMBL" id="NML25584.1"/>
    </source>
</evidence>
<dbReference type="GO" id="GO:0032259">
    <property type="term" value="P:methylation"/>
    <property type="evidence" value="ECO:0007669"/>
    <property type="project" value="UniProtKB-KW"/>
</dbReference>
<name>A0A848G2S0_9RHOO</name>
<organism evidence="1 2">
    <name type="scientific">Zoogloea dura</name>
    <dbReference type="NCBI Taxonomy" id="2728840"/>
    <lineage>
        <taxon>Bacteria</taxon>
        <taxon>Pseudomonadati</taxon>
        <taxon>Pseudomonadota</taxon>
        <taxon>Betaproteobacteria</taxon>
        <taxon>Rhodocyclales</taxon>
        <taxon>Zoogloeaceae</taxon>
        <taxon>Zoogloea</taxon>
    </lineage>
</organism>
<dbReference type="RefSeq" id="WP_169145208.1">
    <property type="nucleotide sequence ID" value="NZ_JABBGA010000004.1"/>
</dbReference>
<reference evidence="1 2" key="1">
    <citation type="submission" date="2020-04" db="EMBL/GenBank/DDBJ databases">
        <title>Zoogloea sp. G-4-1-14 isolated from soil.</title>
        <authorList>
            <person name="Dahal R.H."/>
        </authorList>
    </citation>
    <scope>NUCLEOTIDE SEQUENCE [LARGE SCALE GENOMIC DNA]</scope>
    <source>
        <strain evidence="1 2">G-4-1-14</strain>
    </source>
</reference>
<accession>A0A848G2S0</accession>
<keyword evidence="2" id="KW-1185">Reference proteome</keyword>
<gene>
    <name evidence="1" type="ORF">HHL15_07505</name>
</gene>
<dbReference type="AlphaFoldDB" id="A0A848G2S0"/>
<protein>
    <submittedName>
        <fullName evidence="1">Class I SAM-dependent methyltransferase</fullName>
    </submittedName>
</protein>
<dbReference type="Proteomes" id="UP000580043">
    <property type="component" value="Unassembled WGS sequence"/>
</dbReference>
<keyword evidence="1" id="KW-0808">Transferase</keyword>
<comment type="caution">
    <text evidence="1">The sequence shown here is derived from an EMBL/GenBank/DDBJ whole genome shotgun (WGS) entry which is preliminary data.</text>
</comment>
<dbReference type="PANTHER" id="PTHR43591">
    <property type="entry name" value="METHYLTRANSFERASE"/>
    <property type="match status" value="1"/>
</dbReference>
<dbReference type="SUPFAM" id="SSF53335">
    <property type="entry name" value="S-adenosyl-L-methionine-dependent methyltransferases"/>
    <property type="match status" value="1"/>
</dbReference>
<evidence type="ECO:0000313" key="2">
    <source>
        <dbReference type="Proteomes" id="UP000580043"/>
    </source>
</evidence>
<proteinExistence type="predicted"/>
<dbReference type="CDD" id="cd02440">
    <property type="entry name" value="AdoMet_MTases"/>
    <property type="match status" value="1"/>
</dbReference>
<sequence>MTTLPEGFDARRFKALERSGFNRIATRYADGAPLRASLQAALLDAAALQAGEHVLDLAAGPGLLARDALRQVQPGGRVVASDIAEGMLAEGCQRASAEGLPALLAAACDAEHLAFADRSFDTVLVGLGLFIFPEPARALAELRRVIRPGGRIALSVWGHRESVPLISRAQDCIARLLPAPRVARPSVFRLGEPAVLEALLRDAGFGSIRIEAHTLRCRFANADAYWQAFLDLAGGAAEALARLPDATQALLRSEVAAELAPHRVVDGSGDGMACEVEGEVLIATAWR</sequence>
<keyword evidence="1" id="KW-0489">Methyltransferase</keyword>
<dbReference type="PANTHER" id="PTHR43591:SF24">
    <property type="entry name" value="2-METHOXY-6-POLYPRENYL-1,4-BENZOQUINOL METHYLASE, MITOCHONDRIAL"/>
    <property type="match status" value="1"/>
</dbReference>
<dbReference type="Pfam" id="PF01209">
    <property type="entry name" value="Ubie_methyltran"/>
    <property type="match status" value="1"/>
</dbReference>